<feature type="signal peptide" evidence="2">
    <location>
        <begin position="1"/>
        <end position="19"/>
    </location>
</feature>
<name>A0A2T3ZQI4_TRIA4</name>
<feature type="transmembrane region" description="Helical" evidence="1">
    <location>
        <begin position="160"/>
        <end position="183"/>
    </location>
</feature>
<reference evidence="3 4" key="1">
    <citation type="submission" date="2016-07" db="EMBL/GenBank/DDBJ databases">
        <title>Multiple horizontal gene transfer events from other fungi enriched the ability of initially mycotrophic Trichoderma (Ascomycota) to feed on dead plant biomass.</title>
        <authorList>
            <consortium name="DOE Joint Genome Institute"/>
            <person name="Aerts A."/>
            <person name="Atanasova L."/>
            <person name="Chenthamara K."/>
            <person name="Zhang J."/>
            <person name="Grujic M."/>
            <person name="Henrissat B."/>
            <person name="Kuo A."/>
            <person name="Salamov A."/>
            <person name="Lipzen A."/>
            <person name="Labutti K."/>
            <person name="Barry K."/>
            <person name="Miao Y."/>
            <person name="Rahimi M.J."/>
            <person name="Shen Q."/>
            <person name="Grigoriev I.V."/>
            <person name="Kubicek C.P."/>
            <person name="Druzhinina I.S."/>
        </authorList>
    </citation>
    <scope>NUCLEOTIDE SEQUENCE [LARGE SCALE GENOMIC DNA]</scope>
    <source>
        <strain evidence="3 4">CBS 433.97</strain>
    </source>
</reference>
<organism evidence="3 4">
    <name type="scientific">Trichoderma asperellum (strain ATCC 204424 / CBS 433.97 / NBRC 101777)</name>
    <dbReference type="NCBI Taxonomy" id="1042311"/>
    <lineage>
        <taxon>Eukaryota</taxon>
        <taxon>Fungi</taxon>
        <taxon>Dikarya</taxon>
        <taxon>Ascomycota</taxon>
        <taxon>Pezizomycotina</taxon>
        <taxon>Sordariomycetes</taxon>
        <taxon>Hypocreomycetidae</taxon>
        <taxon>Hypocreales</taxon>
        <taxon>Hypocreaceae</taxon>
        <taxon>Trichoderma</taxon>
    </lineage>
</organism>
<sequence length="222" mass="25258">MVPLQSFAILMSAQHIALAARILLFFEHFICGHVHVRREHGPRTHRVGRSLLTSPIRRIHALLLCAATQDDKLLYLLMGDGSATTKRKQEKRKKFVFDSSSSNTYQIIPYCEHCGALVGHQAINIPIPRRPSLHRLTQNPVDHKLFYGVQQHNRPCFSGYGAVVVMVLVLAFFCSVVWLDAVWFNFFKSMSELANNQRLRLVLVPVSMCASVKKDSRLMSYP</sequence>
<dbReference type="Proteomes" id="UP000240493">
    <property type="component" value="Unassembled WGS sequence"/>
</dbReference>
<dbReference type="EMBL" id="KZ679256">
    <property type="protein sequence ID" value="PTB47056.1"/>
    <property type="molecule type" value="Genomic_DNA"/>
</dbReference>
<keyword evidence="1" id="KW-1133">Transmembrane helix</keyword>
<keyword evidence="1" id="KW-0472">Membrane</keyword>
<accession>A0A2T3ZQI4</accession>
<feature type="chain" id="PRO_5015481812" description="LITAF domain-containing protein" evidence="2">
    <location>
        <begin position="20"/>
        <end position="222"/>
    </location>
</feature>
<evidence type="ECO:0000256" key="1">
    <source>
        <dbReference type="SAM" id="Phobius"/>
    </source>
</evidence>
<keyword evidence="1" id="KW-0812">Transmembrane</keyword>
<evidence type="ECO:0000313" key="4">
    <source>
        <dbReference type="Proteomes" id="UP000240493"/>
    </source>
</evidence>
<keyword evidence="2" id="KW-0732">Signal</keyword>
<dbReference type="AlphaFoldDB" id="A0A2T3ZQI4"/>
<evidence type="ECO:0000313" key="3">
    <source>
        <dbReference type="EMBL" id="PTB47056.1"/>
    </source>
</evidence>
<protein>
    <recommendedName>
        <fullName evidence="5">LITAF domain-containing protein</fullName>
    </recommendedName>
</protein>
<evidence type="ECO:0000256" key="2">
    <source>
        <dbReference type="SAM" id="SignalP"/>
    </source>
</evidence>
<keyword evidence="4" id="KW-1185">Reference proteome</keyword>
<evidence type="ECO:0008006" key="5">
    <source>
        <dbReference type="Google" id="ProtNLM"/>
    </source>
</evidence>
<gene>
    <name evidence="3" type="ORF">M441DRAFT_42782</name>
</gene>
<proteinExistence type="predicted"/>